<dbReference type="PANTHER" id="PTHR43854">
    <property type="entry name" value="INDOLEPYRUVATE OXIDOREDUCTASE SUBUNIT IORB"/>
    <property type="match status" value="1"/>
</dbReference>
<keyword evidence="4" id="KW-1185">Reference proteome</keyword>
<dbReference type="InterPro" id="IPR019752">
    <property type="entry name" value="Pyrv/ketoisovalerate_OxRed_cat"/>
</dbReference>
<organism evidence="3 4">
    <name type="scientific">Eiseniibacteriota bacterium</name>
    <dbReference type="NCBI Taxonomy" id="2212470"/>
    <lineage>
        <taxon>Bacteria</taxon>
        <taxon>Candidatus Eiseniibacteriota</taxon>
    </lineage>
</organism>
<dbReference type="InterPro" id="IPR002869">
    <property type="entry name" value="Pyrv_flavodox_OxRed_cen"/>
</dbReference>
<dbReference type="Pfam" id="PF01558">
    <property type="entry name" value="POR"/>
    <property type="match status" value="1"/>
</dbReference>
<evidence type="ECO:0000256" key="1">
    <source>
        <dbReference type="ARBA" id="ARBA00023002"/>
    </source>
</evidence>
<dbReference type="SUPFAM" id="SSF53323">
    <property type="entry name" value="Pyruvate-ferredoxin oxidoreductase, PFOR, domain III"/>
    <property type="match status" value="1"/>
</dbReference>
<accession>A0ABV6YI78</accession>
<dbReference type="EMBL" id="JBHPKH010000002">
    <property type="protein sequence ID" value="MFC1572039.1"/>
    <property type="molecule type" value="Genomic_DNA"/>
</dbReference>
<reference evidence="3 4" key="1">
    <citation type="submission" date="2024-09" db="EMBL/GenBank/DDBJ databases">
        <authorList>
            <person name="D'Angelo T."/>
        </authorList>
    </citation>
    <scope>NUCLEOTIDE SEQUENCE [LARGE SCALE GENOMIC DNA]</scope>
    <source>
        <strain evidence="3">SAG AM-320-E07</strain>
    </source>
</reference>
<sequence length="220" mass="23153">MQAGANKNHESARLRILIVGTGGQGVITAARLLTNFYVERGHAVVSGQLHGMAQRGGAVQASVMIDCGIGPGLPAGGANIVLGLEPVETARAMPFISSKTAVLMNTAEVVPYVLSQQYVLKQGTGRYPSLEVLQEAIGNATSRLRALDATVLAKRAGSIRAVNVVMLGCLFGAGLLRVSPEEFLEAIMRTAPPRLADVNRKAFLEGVQAGRDLPVLEEAR</sequence>
<evidence type="ECO:0000313" key="3">
    <source>
        <dbReference type="EMBL" id="MFC1572039.1"/>
    </source>
</evidence>
<dbReference type="Gene3D" id="3.40.920.10">
    <property type="entry name" value="Pyruvate-ferredoxin oxidoreductase, PFOR, domain III"/>
    <property type="match status" value="1"/>
</dbReference>
<dbReference type="PANTHER" id="PTHR43854:SF1">
    <property type="entry name" value="INDOLEPYRUVATE OXIDOREDUCTASE SUBUNIT IORB"/>
    <property type="match status" value="1"/>
</dbReference>
<name>A0ABV6YI78_UNCEI</name>
<comment type="caution">
    <text evidence="3">The sequence shown here is derived from an EMBL/GenBank/DDBJ whole genome shotgun (WGS) entry which is preliminary data.</text>
</comment>
<evidence type="ECO:0000313" key="4">
    <source>
        <dbReference type="Proteomes" id="UP001593833"/>
    </source>
</evidence>
<proteinExistence type="predicted"/>
<dbReference type="Proteomes" id="UP001593833">
    <property type="component" value="Unassembled WGS sequence"/>
</dbReference>
<feature type="domain" description="Pyruvate/ketoisovalerate oxidoreductase catalytic" evidence="2">
    <location>
        <begin position="22"/>
        <end position="208"/>
    </location>
</feature>
<evidence type="ECO:0000259" key="2">
    <source>
        <dbReference type="Pfam" id="PF01558"/>
    </source>
</evidence>
<protein>
    <submittedName>
        <fullName evidence="3">Indolepyruvate oxidoreductase subunit beta</fullName>
    </submittedName>
</protein>
<dbReference type="InterPro" id="IPR052198">
    <property type="entry name" value="IorB_Oxidoreductase"/>
</dbReference>
<gene>
    <name evidence="3" type="ORF">ACFL6M_00410</name>
</gene>
<keyword evidence="1" id="KW-0560">Oxidoreductase</keyword>